<evidence type="ECO:0000256" key="2">
    <source>
        <dbReference type="SAM" id="MobiDB-lite"/>
    </source>
</evidence>
<dbReference type="Proteomes" id="UP000039865">
    <property type="component" value="Unassembled WGS sequence"/>
</dbReference>
<reference evidence="3 4" key="1">
    <citation type="submission" date="2014-06" db="EMBL/GenBank/DDBJ databases">
        <authorList>
            <person name="Swart Estienne"/>
        </authorList>
    </citation>
    <scope>NUCLEOTIDE SEQUENCE [LARGE SCALE GENOMIC DNA]</scope>
    <source>
        <strain evidence="3 4">130c</strain>
    </source>
</reference>
<name>A0A078B4E6_STYLE</name>
<dbReference type="PANTHER" id="PTHR38150">
    <property type="entry name" value="EF-HAND DOMAIN-CONTAINING PROTEIN"/>
    <property type="match status" value="1"/>
</dbReference>
<feature type="compositionally biased region" description="Polar residues" evidence="2">
    <location>
        <begin position="845"/>
        <end position="858"/>
    </location>
</feature>
<feature type="region of interest" description="Disordered" evidence="2">
    <location>
        <begin position="68"/>
        <end position="90"/>
    </location>
</feature>
<feature type="region of interest" description="Disordered" evidence="2">
    <location>
        <begin position="845"/>
        <end position="897"/>
    </location>
</feature>
<feature type="compositionally biased region" description="Basic and acidic residues" evidence="2">
    <location>
        <begin position="860"/>
        <end position="877"/>
    </location>
</feature>
<dbReference type="InParanoid" id="A0A078B4E6"/>
<accession>A0A078B4E6</accession>
<dbReference type="PANTHER" id="PTHR38150:SF1">
    <property type="entry name" value="PFU DOMAIN-CONTAINING PROTEIN"/>
    <property type="match status" value="1"/>
</dbReference>
<dbReference type="AlphaFoldDB" id="A0A078B4E6"/>
<keyword evidence="4" id="KW-1185">Reference proteome</keyword>
<feature type="compositionally biased region" description="Low complexity" evidence="2">
    <location>
        <begin position="76"/>
        <end position="89"/>
    </location>
</feature>
<gene>
    <name evidence="3" type="primary">Contig5043.g5399</name>
    <name evidence="3" type="ORF">STYLEM_18272</name>
</gene>
<evidence type="ECO:0000256" key="1">
    <source>
        <dbReference type="SAM" id="Coils"/>
    </source>
</evidence>
<dbReference type="EMBL" id="CCKQ01017277">
    <property type="protein sequence ID" value="CDW89141.1"/>
    <property type="molecule type" value="Genomic_DNA"/>
</dbReference>
<dbReference type="OrthoDB" id="273382at2759"/>
<evidence type="ECO:0000313" key="3">
    <source>
        <dbReference type="EMBL" id="CDW89141.1"/>
    </source>
</evidence>
<feature type="compositionally biased region" description="Polar residues" evidence="2">
    <location>
        <begin position="878"/>
        <end position="890"/>
    </location>
</feature>
<protein>
    <submittedName>
        <fullName evidence="3">Uncharacterized protein</fullName>
    </submittedName>
</protein>
<feature type="compositionally biased region" description="Polar residues" evidence="2">
    <location>
        <begin position="300"/>
        <end position="313"/>
    </location>
</feature>
<sequence length="998" mass="117461">MNKRIPQVNHKILRERTENQINAKNHRGNIGQAQSINHQHESQSFQNNNKLGLQTFIGSLTDHSQSQSAIMTKAVSRSPSPQRQNQSSQVEDNIIQLQKLDLNISDINTQRELVNHILNDQYSSSFVLQTNYQRQSQAKEEFKQSIQGKQKLNENKLQPKQIPVEKELPNPVMQEQFIQHEHHIQSQMQILQKQNQQQTYKRPMSKDFKQAYNKLANQIIKQTLIDKSEGGRQALIINEKDIVEFEKQQNLEYFQKVQDDQNKDHVQTAEERKQQLRQQVAKLIEKDLQINNAKKKKKSYNSSMISENRQSQQSHHDLLYQKGVQKLENLKKMQELNDPEKKQLQECSFQPQFFSKPSQKFANRRRSMDEFYQDQIYILEKQNVLRQKAYDDKEQQLIEEKEKVISTAKHNEKYYSKLKGSFIYSEKESIKFQTQLEKQNAYLPSFTPQINEKSKKMKRSGSIESILYEDALERLNRRQSLDSQSTQTLLSPKYSLEKSDFVLAEKLTNEIQEQLFREFENDEIQITKQKFKQLLVGLGYYNESQSNYSHPAMSNAFKLRIQNKEGKSQDDLINWSYVQLSREKNYIFVRDFRAFIFALNNLYFDWMSGKTNSQPKNKKQVVQIKVRQEDLDSSQILESQIITNRSPRMNKSINFMGPFEFPIESQEQCRHMIINYLELVENRKLHLQNQAKNQQEQKKQQINNQSQLNISAHKHYKNPKSVYLAQVHYQQLSEEYQVNSHVDLLYRKQEEQKKRQEQMRKIKEDEEMVECSFYPKILNQSSADNDSRAKIFGSKKASMDDSHDIFSVKNFSNQSDILSNSKELATDRSSMDHLSKIKQSLKINYPGYNTQQPSNRSSSRIKDQKHVKQDLNTKEKSTNNFNKQIENPSQLGAKRKSSDMLRAIIKPDEESKISQFDINMVSIEEQTKDERSPILFLDVNLGGDEMSRIVIYENDDPSSVALKFAQENKLDEKKRLKLIQIIQVQMSTILPKIDEENE</sequence>
<keyword evidence="1" id="KW-0175">Coiled coil</keyword>
<feature type="region of interest" description="Disordered" evidence="2">
    <location>
        <begin position="294"/>
        <end position="315"/>
    </location>
</feature>
<proteinExistence type="predicted"/>
<feature type="coiled-coil region" evidence="1">
    <location>
        <begin position="677"/>
        <end position="708"/>
    </location>
</feature>
<evidence type="ECO:0000313" key="4">
    <source>
        <dbReference type="Proteomes" id="UP000039865"/>
    </source>
</evidence>
<organism evidence="3 4">
    <name type="scientific">Stylonychia lemnae</name>
    <name type="common">Ciliate</name>
    <dbReference type="NCBI Taxonomy" id="5949"/>
    <lineage>
        <taxon>Eukaryota</taxon>
        <taxon>Sar</taxon>
        <taxon>Alveolata</taxon>
        <taxon>Ciliophora</taxon>
        <taxon>Intramacronucleata</taxon>
        <taxon>Spirotrichea</taxon>
        <taxon>Stichotrichia</taxon>
        <taxon>Sporadotrichida</taxon>
        <taxon>Oxytrichidae</taxon>
        <taxon>Stylonychinae</taxon>
        <taxon>Stylonychia</taxon>
    </lineage>
</organism>